<proteinExistence type="predicted"/>
<dbReference type="InterPro" id="IPR050280">
    <property type="entry name" value="OMP_Chaperone_SurA"/>
</dbReference>
<protein>
    <recommendedName>
        <fullName evidence="2">Cj1289-like C-terminal domain-containing protein</fullName>
    </recommendedName>
</protein>
<dbReference type="Gene3D" id="1.10.4030.10">
    <property type="entry name" value="Porin chaperone SurA, peptide-binding domain"/>
    <property type="match status" value="1"/>
</dbReference>
<sequence length="278" mass="31313">MYKIILALLLVSAVEAKVYDGVAVVVQDKAITLLDIKKEMQTDRVSAKKATDILIRKKLEALEIKKRNISVDSSEVYDDIKKMAARNHMSISEFYDAVREANGLTSEELKAKIKQKLLAQKLYSAIAMSSMNEPSEEEIKDYYELHKNDFKHPASFTVVIYDAKDKNLLQEKADNPMFYSPQIASHEQVLPYGRISPELASLLSRTKVGTFTPVVPNGKGGFMTFYIKSVESAKEAGLEALRPQIINAIMGEKREAVLSDYFARLRDSADINIIRMPE</sequence>
<dbReference type="InterPro" id="IPR027304">
    <property type="entry name" value="Trigger_fact/SurA_dom_sf"/>
</dbReference>
<dbReference type="SUPFAM" id="SSF109998">
    <property type="entry name" value="Triger factor/SurA peptide-binding domain-like"/>
    <property type="match status" value="1"/>
</dbReference>
<evidence type="ECO:0000259" key="2">
    <source>
        <dbReference type="Pfam" id="PF22506"/>
    </source>
</evidence>
<dbReference type="Pfam" id="PF22506">
    <property type="entry name" value="Cj1289-like_C"/>
    <property type="match status" value="1"/>
</dbReference>
<dbReference type="EMBL" id="FPHK01000124">
    <property type="protein sequence ID" value="SFV68709.1"/>
    <property type="molecule type" value="Genomic_DNA"/>
</dbReference>
<dbReference type="PANTHER" id="PTHR47637">
    <property type="entry name" value="CHAPERONE SURA"/>
    <property type="match status" value="1"/>
</dbReference>
<dbReference type="InterPro" id="IPR055131">
    <property type="entry name" value="Cj1289-like_C"/>
</dbReference>
<evidence type="ECO:0000256" key="1">
    <source>
        <dbReference type="ARBA" id="ARBA00022729"/>
    </source>
</evidence>
<dbReference type="AlphaFoldDB" id="A0A1W1CSH2"/>
<keyword evidence="1" id="KW-0732">Signal</keyword>
<dbReference type="InterPro" id="IPR046357">
    <property type="entry name" value="PPIase_dom_sf"/>
</dbReference>
<evidence type="ECO:0000313" key="3">
    <source>
        <dbReference type="EMBL" id="SFV68709.1"/>
    </source>
</evidence>
<gene>
    <name evidence="3" type="ORF">MNB_SM-6-909</name>
</gene>
<reference evidence="3" key="1">
    <citation type="submission" date="2016-10" db="EMBL/GenBank/DDBJ databases">
        <authorList>
            <person name="de Groot N.N."/>
        </authorList>
    </citation>
    <scope>NUCLEOTIDE SEQUENCE</scope>
</reference>
<accession>A0A1W1CSH2</accession>
<organism evidence="3">
    <name type="scientific">hydrothermal vent metagenome</name>
    <dbReference type="NCBI Taxonomy" id="652676"/>
    <lineage>
        <taxon>unclassified sequences</taxon>
        <taxon>metagenomes</taxon>
        <taxon>ecological metagenomes</taxon>
    </lineage>
</organism>
<feature type="domain" description="Cj1289-like C-terminal" evidence="2">
    <location>
        <begin position="136"/>
        <end position="229"/>
    </location>
</feature>
<dbReference type="GO" id="GO:0003755">
    <property type="term" value="F:peptidyl-prolyl cis-trans isomerase activity"/>
    <property type="evidence" value="ECO:0007669"/>
    <property type="project" value="InterPro"/>
</dbReference>
<dbReference type="PANTHER" id="PTHR47637:SF1">
    <property type="entry name" value="CHAPERONE SURA"/>
    <property type="match status" value="1"/>
</dbReference>
<dbReference type="Gene3D" id="3.10.50.40">
    <property type="match status" value="1"/>
</dbReference>
<name>A0A1W1CSH2_9ZZZZ</name>